<accession>A0A1M6PUE8</accession>
<dbReference type="AlphaFoldDB" id="A0A1M6PUE8"/>
<gene>
    <name evidence="1" type="ORF">SAMN02745975_03682</name>
</gene>
<dbReference type="InterPro" id="IPR036412">
    <property type="entry name" value="HAD-like_sf"/>
</dbReference>
<organism evidence="1 2">
    <name type="scientific">Geosporobacter subterraneus DSM 17957</name>
    <dbReference type="NCBI Taxonomy" id="1121919"/>
    <lineage>
        <taxon>Bacteria</taxon>
        <taxon>Bacillati</taxon>
        <taxon>Bacillota</taxon>
        <taxon>Clostridia</taxon>
        <taxon>Peptostreptococcales</taxon>
        <taxon>Thermotaleaceae</taxon>
        <taxon>Geosporobacter</taxon>
    </lineage>
</organism>
<evidence type="ECO:0000313" key="2">
    <source>
        <dbReference type="Proteomes" id="UP000184536"/>
    </source>
</evidence>
<dbReference type="PANTHER" id="PTHR10000:SF8">
    <property type="entry name" value="HAD SUPERFAMILY HYDROLASE-LIKE, TYPE 3"/>
    <property type="match status" value="1"/>
</dbReference>
<dbReference type="Gene3D" id="3.40.50.1000">
    <property type="entry name" value="HAD superfamily/HAD-like"/>
    <property type="match status" value="1"/>
</dbReference>
<reference evidence="2" key="1">
    <citation type="submission" date="2016-11" db="EMBL/GenBank/DDBJ databases">
        <authorList>
            <person name="Varghese N."/>
            <person name="Submissions S."/>
        </authorList>
    </citation>
    <scope>NUCLEOTIDE SEQUENCE [LARGE SCALE GENOMIC DNA]</scope>
    <source>
        <strain evidence="2">DSM 17957</strain>
    </source>
</reference>
<dbReference type="Pfam" id="PF08282">
    <property type="entry name" value="Hydrolase_3"/>
    <property type="match status" value="1"/>
</dbReference>
<proteinExistence type="predicted"/>
<dbReference type="STRING" id="1121919.SAMN02745975_03682"/>
<dbReference type="InterPro" id="IPR023214">
    <property type="entry name" value="HAD_sf"/>
</dbReference>
<dbReference type="EMBL" id="FQZV01000075">
    <property type="protein sequence ID" value="SHK11624.1"/>
    <property type="molecule type" value="Genomic_DNA"/>
</dbReference>
<evidence type="ECO:0000313" key="1">
    <source>
        <dbReference type="EMBL" id="SHK11624.1"/>
    </source>
</evidence>
<dbReference type="PROSITE" id="PS01229">
    <property type="entry name" value="COF_2"/>
    <property type="match status" value="1"/>
</dbReference>
<dbReference type="NCBIfam" id="TIGR00099">
    <property type="entry name" value="Cof-subfamily"/>
    <property type="match status" value="1"/>
</dbReference>
<evidence type="ECO:0008006" key="3">
    <source>
        <dbReference type="Google" id="ProtNLM"/>
    </source>
</evidence>
<dbReference type="SFLD" id="SFLDS00003">
    <property type="entry name" value="Haloacid_Dehalogenase"/>
    <property type="match status" value="1"/>
</dbReference>
<dbReference type="InterPro" id="IPR000150">
    <property type="entry name" value="Cof"/>
</dbReference>
<dbReference type="RefSeq" id="WP_190014726.1">
    <property type="nucleotide sequence ID" value="NZ_FQZV01000075.1"/>
</dbReference>
<dbReference type="PANTHER" id="PTHR10000">
    <property type="entry name" value="PHOSPHOSERINE PHOSPHATASE"/>
    <property type="match status" value="1"/>
</dbReference>
<sequence>MCYKLIVTDMDGTLLNSSGEVSVENQKMFKMLHDQGVHVAVATGRIYTSARVFAKYLGLKTPIIACNGAIVKDLKDNRIIYENHLSREDCIKVVEICRKYDLYYHFYSQETFYTEKLDRGSLKYSEWNKTLKEEDRIDIRIIKDAYEIIKTEADRVYKFQIVSDDMDILARARKELESIDTISASKSWHNNVEIMNKGVSKGEAVRNLAESLGVKQEEVICFGDNENDISMLQYAGLGIAMGNADEIVKEHANYITLSNDADGVAAAIKKFVL</sequence>
<keyword evidence="2" id="KW-1185">Reference proteome</keyword>
<name>A0A1M6PUE8_9FIRM</name>
<dbReference type="InterPro" id="IPR006379">
    <property type="entry name" value="HAD-SF_hydro_IIB"/>
</dbReference>
<dbReference type="PROSITE" id="PS01228">
    <property type="entry name" value="COF_1"/>
    <property type="match status" value="1"/>
</dbReference>
<dbReference type="GO" id="GO:0000287">
    <property type="term" value="F:magnesium ion binding"/>
    <property type="evidence" value="ECO:0007669"/>
    <property type="project" value="TreeGrafter"/>
</dbReference>
<dbReference type="SFLD" id="SFLDG01144">
    <property type="entry name" value="C2.B.4:_PGP_Like"/>
    <property type="match status" value="1"/>
</dbReference>
<dbReference type="GO" id="GO:0005829">
    <property type="term" value="C:cytosol"/>
    <property type="evidence" value="ECO:0007669"/>
    <property type="project" value="TreeGrafter"/>
</dbReference>
<dbReference type="NCBIfam" id="TIGR01484">
    <property type="entry name" value="HAD-SF-IIB"/>
    <property type="match status" value="1"/>
</dbReference>
<dbReference type="Gene3D" id="3.30.1240.10">
    <property type="match status" value="1"/>
</dbReference>
<dbReference type="SUPFAM" id="SSF56784">
    <property type="entry name" value="HAD-like"/>
    <property type="match status" value="1"/>
</dbReference>
<dbReference type="CDD" id="cd07516">
    <property type="entry name" value="HAD_Pase"/>
    <property type="match status" value="1"/>
</dbReference>
<protein>
    <recommendedName>
        <fullName evidence="3">Cof subfamily of IIB subfamily of haloacid dehalogenase superfamily/HAD-superfamily hydrolase, subfamily IIB</fullName>
    </recommendedName>
</protein>
<dbReference type="GO" id="GO:0016791">
    <property type="term" value="F:phosphatase activity"/>
    <property type="evidence" value="ECO:0007669"/>
    <property type="project" value="TreeGrafter"/>
</dbReference>
<dbReference type="Proteomes" id="UP000184536">
    <property type="component" value="Unassembled WGS sequence"/>
</dbReference>
<dbReference type="SFLD" id="SFLDG01140">
    <property type="entry name" value="C2.B:_Phosphomannomutase_and_P"/>
    <property type="match status" value="1"/>
</dbReference>